<dbReference type="EMBL" id="JACEEZ010010991">
    <property type="protein sequence ID" value="KAG0721521.1"/>
    <property type="molecule type" value="Genomic_DNA"/>
</dbReference>
<name>A0A8J4YD49_CHIOP</name>
<comment type="caution">
    <text evidence="4">The sequence shown here is derived from an EMBL/GenBank/DDBJ whole genome shotgun (WGS) entry which is preliminary data.</text>
</comment>
<keyword evidence="5" id="KW-1185">Reference proteome</keyword>
<feature type="region of interest" description="Disordered" evidence="2">
    <location>
        <begin position="694"/>
        <end position="714"/>
    </location>
</feature>
<sequence length="807" mass="89479">MVEGDKLWENCCLCAATVALWWVWWSTMVPVGSKVRVASVLISVVLALEPVMSERAVLVHYNGVSPVPPRPRVRRGPQWSIEANLGHAGLEPRISASRLYPGWTMETQQQTSKVVEGVVTNICERLGPGAREHIGFDQLRASAKDWMENTCSVSEAIEAIAAPLHQHVRGKLAEKNIAVQKIKDELEKTSEEIMIVEKIRKKLEQETKHLQGASGQTVDEPRTAEPCATKHLEATRAEGDSLVRNNQVDSDDDDDDVVVIKTVPSKPPTLILLTDDSSEATSSSSSDDTSASSSDDVSSSTSECKSSSTSDDSVSVVRRWTESRDNPKPSTSMAGLDAVELEMATGFATQHRLIRERAMDLQDAENKGFTNMSLANLHQDELTLNERIKEIKSEEKRNVDHIAQEVKDMKTEAQTKDRMEIDGLQQHLIANVVDAIGGGGGGRDQAALNLLTDHLKPPSPNLPTAANLDMCVDENSNSTSVADIADFLSRLHPVGVHSNEMWEDAHYICSLLPYFSLRDVYQSMVDNIDHPDRRAFVLESYINLAVDRQETVQDVVFQGLWAARKRSHGEMAEPHTQVKKKRRTEHDPEANAKGVKQPVNLPQEVLPSTSKAGHFPVVISEPEPEVASGSSVTDFEFKFEDPASKKWYQAKMDFICAVVSGVERDMLWGQVVSCQTDADIEALIERLMEEHVDKPANPPAVPHPAENQPSTSADQSVAVAVAGRVMLTRPQVRVGAMRRPQVRVGVMRRPQVRVGVMKRWPALPVRTLQKTREASHQISRTGLQHRSRLCPRCLQMRILTTYRKGLS</sequence>
<evidence type="ECO:0000256" key="2">
    <source>
        <dbReference type="SAM" id="MobiDB-lite"/>
    </source>
</evidence>
<keyword evidence="3" id="KW-0812">Transmembrane</keyword>
<feature type="coiled-coil region" evidence="1">
    <location>
        <begin position="374"/>
        <end position="412"/>
    </location>
</feature>
<keyword evidence="3" id="KW-1133">Transmembrane helix</keyword>
<feature type="region of interest" description="Disordered" evidence="2">
    <location>
        <begin position="233"/>
        <end position="335"/>
    </location>
</feature>
<organism evidence="4 5">
    <name type="scientific">Chionoecetes opilio</name>
    <name type="common">Atlantic snow crab</name>
    <name type="synonym">Cancer opilio</name>
    <dbReference type="NCBI Taxonomy" id="41210"/>
    <lineage>
        <taxon>Eukaryota</taxon>
        <taxon>Metazoa</taxon>
        <taxon>Ecdysozoa</taxon>
        <taxon>Arthropoda</taxon>
        <taxon>Crustacea</taxon>
        <taxon>Multicrustacea</taxon>
        <taxon>Malacostraca</taxon>
        <taxon>Eumalacostraca</taxon>
        <taxon>Eucarida</taxon>
        <taxon>Decapoda</taxon>
        <taxon>Pleocyemata</taxon>
        <taxon>Brachyura</taxon>
        <taxon>Eubrachyura</taxon>
        <taxon>Majoidea</taxon>
        <taxon>Majidae</taxon>
        <taxon>Chionoecetes</taxon>
    </lineage>
</organism>
<feature type="region of interest" description="Disordered" evidence="2">
    <location>
        <begin position="568"/>
        <end position="597"/>
    </location>
</feature>
<feature type="transmembrane region" description="Helical" evidence="3">
    <location>
        <begin position="7"/>
        <end position="25"/>
    </location>
</feature>
<dbReference type="Proteomes" id="UP000770661">
    <property type="component" value="Unassembled WGS sequence"/>
</dbReference>
<keyword evidence="3" id="KW-0472">Membrane</keyword>
<evidence type="ECO:0000313" key="5">
    <source>
        <dbReference type="Proteomes" id="UP000770661"/>
    </source>
</evidence>
<feature type="compositionally biased region" description="Low complexity" evidence="2">
    <location>
        <begin position="279"/>
        <end position="315"/>
    </location>
</feature>
<evidence type="ECO:0000256" key="1">
    <source>
        <dbReference type="SAM" id="Coils"/>
    </source>
</evidence>
<proteinExistence type="predicted"/>
<protein>
    <submittedName>
        <fullName evidence="4">Uncharacterized protein</fullName>
    </submittedName>
</protein>
<dbReference type="AlphaFoldDB" id="A0A8J4YD49"/>
<dbReference type="OrthoDB" id="10009520at2759"/>
<reference evidence="4" key="1">
    <citation type="submission" date="2020-07" db="EMBL/GenBank/DDBJ databases">
        <title>The High-quality genome of the commercially important snow crab, Chionoecetes opilio.</title>
        <authorList>
            <person name="Jeong J.-H."/>
            <person name="Ryu S."/>
        </authorList>
    </citation>
    <scope>NUCLEOTIDE SEQUENCE</scope>
    <source>
        <strain evidence="4">MADBK_172401_WGS</strain>
        <tissue evidence="4">Digestive gland</tissue>
    </source>
</reference>
<gene>
    <name evidence="4" type="ORF">GWK47_006325</name>
</gene>
<evidence type="ECO:0000256" key="3">
    <source>
        <dbReference type="SAM" id="Phobius"/>
    </source>
</evidence>
<keyword evidence="1" id="KW-0175">Coiled coil</keyword>
<accession>A0A8J4YD49</accession>
<feature type="coiled-coil region" evidence="1">
    <location>
        <begin position="172"/>
        <end position="206"/>
    </location>
</feature>
<evidence type="ECO:0000313" key="4">
    <source>
        <dbReference type="EMBL" id="KAG0721521.1"/>
    </source>
</evidence>